<feature type="transmembrane region" description="Helical" evidence="1">
    <location>
        <begin position="81"/>
        <end position="104"/>
    </location>
</feature>
<gene>
    <name evidence="2" type="ORF">PS900_00968</name>
</gene>
<reference evidence="2 3" key="1">
    <citation type="submission" date="2019-09" db="EMBL/GenBank/DDBJ databases">
        <authorList>
            <person name="Chandra G."/>
            <person name="Truman W A."/>
        </authorList>
    </citation>
    <scope>NUCLEOTIDE SEQUENCE [LARGE SCALE GENOMIC DNA]</scope>
    <source>
        <strain evidence="2">PS900</strain>
    </source>
</reference>
<comment type="caution">
    <text evidence="2">The sequence shown here is derived from an EMBL/GenBank/DDBJ whole genome shotgun (WGS) entry which is preliminary data.</text>
</comment>
<dbReference type="Proteomes" id="UP000325723">
    <property type="component" value="Unassembled WGS sequence"/>
</dbReference>
<protein>
    <submittedName>
        <fullName evidence="2">Uncharacterized protein</fullName>
    </submittedName>
</protein>
<sequence length="133" mass="14610">MSKLFDKLFFGPLLSSRCDGQCIELTSESRDGLALGGHKLGLLAGVGKEALVVSIQAAKLVLFHRKCLLQLTVLNLDLLELAFMAALFLLALIFHGRAVVLECITSMQVLFFQRANLLIFLVHPHFQVGTTLT</sequence>
<keyword evidence="1" id="KW-0472">Membrane</keyword>
<organism evidence="2 3">
    <name type="scientific">Pseudomonas fluorescens</name>
    <dbReference type="NCBI Taxonomy" id="294"/>
    <lineage>
        <taxon>Bacteria</taxon>
        <taxon>Pseudomonadati</taxon>
        <taxon>Pseudomonadota</taxon>
        <taxon>Gammaproteobacteria</taxon>
        <taxon>Pseudomonadales</taxon>
        <taxon>Pseudomonadaceae</taxon>
        <taxon>Pseudomonas</taxon>
    </lineage>
</organism>
<keyword evidence="1" id="KW-1133">Transmembrane helix</keyword>
<accession>A0A8H2NN90</accession>
<keyword evidence="1" id="KW-0812">Transmembrane</keyword>
<evidence type="ECO:0000313" key="3">
    <source>
        <dbReference type="Proteomes" id="UP000325723"/>
    </source>
</evidence>
<evidence type="ECO:0000313" key="2">
    <source>
        <dbReference type="EMBL" id="VVO64306.1"/>
    </source>
</evidence>
<dbReference type="AlphaFoldDB" id="A0A8H2NN90"/>
<dbReference type="EMBL" id="CABVIE010000002">
    <property type="protein sequence ID" value="VVO64306.1"/>
    <property type="molecule type" value="Genomic_DNA"/>
</dbReference>
<evidence type="ECO:0000256" key="1">
    <source>
        <dbReference type="SAM" id="Phobius"/>
    </source>
</evidence>
<name>A0A8H2NN90_PSEFL</name>
<proteinExistence type="predicted"/>